<dbReference type="Proteomes" id="UP000053766">
    <property type="component" value="Unassembled WGS sequence"/>
</dbReference>
<dbReference type="PRINTS" id="PR00412">
    <property type="entry name" value="EPOXHYDRLASE"/>
</dbReference>
<dbReference type="InterPro" id="IPR000073">
    <property type="entry name" value="AB_hydrolase_1"/>
</dbReference>
<dbReference type="Pfam" id="PF00561">
    <property type="entry name" value="Abhydrolase_1"/>
    <property type="match status" value="1"/>
</dbReference>
<evidence type="ECO:0000256" key="3">
    <source>
        <dbReference type="SAM" id="SignalP"/>
    </source>
</evidence>
<feature type="domain" description="AB hydrolase-1" evidence="4">
    <location>
        <begin position="77"/>
        <end position="289"/>
    </location>
</feature>
<evidence type="ECO:0000256" key="1">
    <source>
        <dbReference type="ARBA" id="ARBA00022801"/>
    </source>
</evidence>
<dbReference type="PRINTS" id="PR00111">
    <property type="entry name" value="ABHYDROLASE"/>
</dbReference>
<evidence type="ECO:0000256" key="2">
    <source>
        <dbReference type="ARBA" id="ARBA00038334"/>
    </source>
</evidence>
<feature type="signal peptide" evidence="3">
    <location>
        <begin position="1"/>
        <end position="16"/>
    </location>
</feature>
<dbReference type="Gene3D" id="3.40.50.1820">
    <property type="entry name" value="alpha/beta hydrolase"/>
    <property type="match status" value="1"/>
</dbReference>
<sequence>MVLILFVLLLVTFKLQQLFWTIITLMHLARDRLLYGSECSKPKSHQKPKCLEGWDDHFIQLEDIQLHYVQAGSDNKPLMLMLHGFPEFWYSWRFQLDYFFDKYRCIAVDQRGYNLSDKPRRVEAYHLNVLVNDILDLVQTLGYKTFILMGHGWGALVAWRFAILYPERVEKLIILSAPHPRILPVLIAVNPEQRRKSWYEDQWMMKNRDYHMLDVLLRGKRSGIRNTENFTDEDLEAWKYVFSQDDAFSGPLKYYRNIADLRLLEENDICEPPTLIIWGTEDHFLVKEAATASMSLRIP</sequence>
<feature type="chain" id="PRO_5002335937" evidence="3">
    <location>
        <begin position="17"/>
        <end position="299"/>
    </location>
</feature>
<evidence type="ECO:0000313" key="6">
    <source>
        <dbReference type="Proteomes" id="UP000053766"/>
    </source>
</evidence>
<dbReference type="STRING" id="29172.A0A0D8XUV8"/>
<gene>
    <name evidence="5" type="ORF">DICVIV_05642</name>
</gene>
<keyword evidence="3" id="KW-0732">Signal</keyword>
<comment type="similarity">
    <text evidence="2">Belongs to the AB hydrolase superfamily. Epoxide hydrolase family.</text>
</comment>
<dbReference type="GO" id="GO:0004301">
    <property type="term" value="F:epoxide hydrolase activity"/>
    <property type="evidence" value="ECO:0007669"/>
    <property type="project" value="UniProtKB-ARBA"/>
</dbReference>
<dbReference type="SUPFAM" id="SSF53474">
    <property type="entry name" value="alpha/beta-Hydrolases"/>
    <property type="match status" value="1"/>
</dbReference>
<evidence type="ECO:0000313" key="5">
    <source>
        <dbReference type="EMBL" id="KJH48280.1"/>
    </source>
</evidence>
<dbReference type="EMBL" id="KN716273">
    <property type="protein sequence ID" value="KJH48280.1"/>
    <property type="molecule type" value="Genomic_DNA"/>
</dbReference>
<dbReference type="InterPro" id="IPR000639">
    <property type="entry name" value="Epox_hydrolase-like"/>
</dbReference>
<accession>A0A0D8XUV8</accession>
<proteinExistence type="inferred from homology"/>
<protein>
    <submittedName>
        <fullName evidence="5">Hydrolase, alpha/beta domain protein</fullName>
    </submittedName>
</protein>
<dbReference type="InterPro" id="IPR029058">
    <property type="entry name" value="AB_hydrolase_fold"/>
</dbReference>
<keyword evidence="6" id="KW-1185">Reference proteome</keyword>
<organism evidence="5 6">
    <name type="scientific">Dictyocaulus viviparus</name>
    <name type="common">Bovine lungworm</name>
    <dbReference type="NCBI Taxonomy" id="29172"/>
    <lineage>
        <taxon>Eukaryota</taxon>
        <taxon>Metazoa</taxon>
        <taxon>Ecdysozoa</taxon>
        <taxon>Nematoda</taxon>
        <taxon>Chromadorea</taxon>
        <taxon>Rhabditida</taxon>
        <taxon>Rhabditina</taxon>
        <taxon>Rhabditomorpha</taxon>
        <taxon>Strongyloidea</taxon>
        <taxon>Metastrongylidae</taxon>
        <taxon>Dictyocaulus</taxon>
    </lineage>
</organism>
<keyword evidence="1 5" id="KW-0378">Hydrolase</keyword>
<evidence type="ECO:0000259" key="4">
    <source>
        <dbReference type="Pfam" id="PF00561"/>
    </source>
</evidence>
<dbReference type="AlphaFoldDB" id="A0A0D8XUV8"/>
<name>A0A0D8XUV8_DICVI</name>
<dbReference type="PANTHER" id="PTHR43329">
    <property type="entry name" value="EPOXIDE HYDROLASE"/>
    <property type="match status" value="1"/>
</dbReference>
<reference evidence="6" key="2">
    <citation type="journal article" date="2016" name="Sci. Rep.">
        <title>Dictyocaulus viviparus genome, variome and transcriptome elucidate lungworm biology and support future intervention.</title>
        <authorList>
            <person name="McNulty S.N."/>
            <person name="Strube C."/>
            <person name="Rosa B.A."/>
            <person name="Martin J.C."/>
            <person name="Tyagi R."/>
            <person name="Choi Y.J."/>
            <person name="Wang Q."/>
            <person name="Hallsworth Pepin K."/>
            <person name="Zhang X."/>
            <person name="Ozersky P."/>
            <person name="Wilson R.K."/>
            <person name="Sternberg P.W."/>
            <person name="Gasser R.B."/>
            <person name="Mitreva M."/>
        </authorList>
    </citation>
    <scope>NUCLEOTIDE SEQUENCE [LARGE SCALE GENOMIC DNA]</scope>
    <source>
        <strain evidence="6">HannoverDv2000</strain>
    </source>
</reference>
<reference evidence="5 6" key="1">
    <citation type="submission" date="2013-11" db="EMBL/GenBank/DDBJ databases">
        <title>Draft genome of the bovine lungworm Dictyocaulus viviparus.</title>
        <authorList>
            <person name="Mitreva M."/>
        </authorList>
    </citation>
    <scope>NUCLEOTIDE SEQUENCE [LARGE SCALE GENOMIC DNA]</scope>
    <source>
        <strain evidence="5 6">HannoverDv2000</strain>
    </source>
</reference>
<dbReference type="OrthoDB" id="408373at2759"/>